<dbReference type="Gene3D" id="2.60.40.10">
    <property type="entry name" value="Immunoglobulins"/>
    <property type="match status" value="1"/>
</dbReference>
<dbReference type="EMBL" id="JBHULC010000003">
    <property type="protein sequence ID" value="MFD2519692.1"/>
    <property type="molecule type" value="Genomic_DNA"/>
</dbReference>
<dbReference type="InterPro" id="IPR011712">
    <property type="entry name" value="Sig_transdc_His_kin_sub3_dim/P"/>
</dbReference>
<organism evidence="6 7">
    <name type="scientific">Emticicia soli</name>
    <dbReference type="NCBI Taxonomy" id="2027878"/>
    <lineage>
        <taxon>Bacteria</taxon>
        <taxon>Pseudomonadati</taxon>
        <taxon>Bacteroidota</taxon>
        <taxon>Cytophagia</taxon>
        <taxon>Cytophagales</taxon>
        <taxon>Leadbetterellaceae</taxon>
        <taxon>Emticicia</taxon>
    </lineage>
</organism>
<feature type="domain" description="Histidine kinase" evidence="5">
    <location>
        <begin position="173"/>
        <end position="371"/>
    </location>
</feature>
<dbReference type="InterPro" id="IPR036890">
    <property type="entry name" value="HATPase_C_sf"/>
</dbReference>
<keyword evidence="4" id="KW-1133">Transmembrane helix</keyword>
<dbReference type="Pfam" id="PF02518">
    <property type="entry name" value="HATPase_c"/>
    <property type="match status" value="1"/>
</dbReference>
<dbReference type="SUPFAM" id="SSF55874">
    <property type="entry name" value="ATPase domain of HSP90 chaperone/DNA topoisomerase II/histidine kinase"/>
    <property type="match status" value="1"/>
</dbReference>
<comment type="caution">
    <text evidence="6">The sequence shown here is derived from an EMBL/GenBank/DDBJ whole genome shotgun (WGS) entry which is preliminary data.</text>
</comment>
<gene>
    <name evidence="6" type="ORF">ACFSR2_02280</name>
</gene>
<evidence type="ECO:0000313" key="7">
    <source>
        <dbReference type="Proteomes" id="UP001597510"/>
    </source>
</evidence>
<evidence type="ECO:0000313" key="6">
    <source>
        <dbReference type="EMBL" id="MFD2519692.1"/>
    </source>
</evidence>
<dbReference type="Gene3D" id="1.20.5.1930">
    <property type="match status" value="1"/>
</dbReference>
<keyword evidence="7" id="KW-1185">Reference proteome</keyword>
<evidence type="ECO:0000256" key="1">
    <source>
        <dbReference type="ARBA" id="ARBA00022679"/>
    </source>
</evidence>
<evidence type="ECO:0000259" key="5">
    <source>
        <dbReference type="PROSITE" id="PS50109"/>
    </source>
</evidence>
<keyword evidence="4" id="KW-0812">Transmembrane</keyword>
<dbReference type="CDD" id="cd16917">
    <property type="entry name" value="HATPase_UhpB-NarQ-NarX-like"/>
    <property type="match status" value="1"/>
</dbReference>
<feature type="transmembrane region" description="Helical" evidence="4">
    <location>
        <begin position="135"/>
        <end position="157"/>
    </location>
</feature>
<keyword evidence="4" id="KW-0472">Membrane</keyword>
<evidence type="ECO:0000256" key="2">
    <source>
        <dbReference type="ARBA" id="ARBA00022777"/>
    </source>
</evidence>
<dbReference type="PANTHER" id="PTHR24421">
    <property type="entry name" value="NITRATE/NITRITE SENSOR PROTEIN NARX-RELATED"/>
    <property type="match status" value="1"/>
</dbReference>
<dbReference type="Proteomes" id="UP001597510">
    <property type="component" value="Unassembled WGS sequence"/>
</dbReference>
<name>A0ABW5J2W9_9BACT</name>
<dbReference type="GO" id="GO:0016301">
    <property type="term" value="F:kinase activity"/>
    <property type="evidence" value="ECO:0007669"/>
    <property type="project" value="UniProtKB-KW"/>
</dbReference>
<evidence type="ECO:0000256" key="3">
    <source>
        <dbReference type="ARBA" id="ARBA00023012"/>
    </source>
</evidence>
<dbReference type="InterPro" id="IPR050482">
    <property type="entry name" value="Sensor_HK_TwoCompSys"/>
</dbReference>
<dbReference type="Pfam" id="PF07730">
    <property type="entry name" value="HisKA_3"/>
    <property type="match status" value="1"/>
</dbReference>
<keyword evidence="1" id="KW-0808">Transferase</keyword>
<proteinExistence type="predicted"/>
<dbReference type="RefSeq" id="WP_340236453.1">
    <property type="nucleotide sequence ID" value="NZ_JBBEWC010000006.1"/>
</dbReference>
<evidence type="ECO:0000256" key="4">
    <source>
        <dbReference type="SAM" id="Phobius"/>
    </source>
</evidence>
<dbReference type="InterPro" id="IPR003594">
    <property type="entry name" value="HATPase_dom"/>
</dbReference>
<dbReference type="InterPro" id="IPR005467">
    <property type="entry name" value="His_kinase_dom"/>
</dbReference>
<reference evidence="7" key="1">
    <citation type="journal article" date="2019" name="Int. J. Syst. Evol. Microbiol.">
        <title>The Global Catalogue of Microorganisms (GCM) 10K type strain sequencing project: providing services to taxonomists for standard genome sequencing and annotation.</title>
        <authorList>
            <consortium name="The Broad Institute Genomics Platform"/>
            <consortium name="The Broad Institute Genome Sequencing Center for Infectious Disease"/>
            <person name="Wu L."/>
            <person name="Ma J."/>
        </authorList>
    </citation>
    <scope>NUCLEOTIDE SEQUENCE [LARGE SCALE GENOMIC DNA]</scope>
    <source>
        <strain evidence="7">KCTC 52344</strain>
    </source>
</reference>
<dbReference type="Gene3D" id="3.30.565.10">
    <property type="entry name" value="Histidine kinase-like ATPase, C-terminal domain"/>
    <property type="match status" value="1"/>
</dbReference>
<accession>A0ABW5J2W9</accession>
<sequence>MSHYKKNLLHFFCFFLYLNANAQERISIERIVVLENKNDFQNPTKKEQIKPINSTISLDYSQNSLIIYFSPTTSARYLYQLKNFSYRQFETKNNHILFTNLPNGEYELSITDAANTNVEAAYLKIVVESPIWLRWWFLPMMFCYAIILIAILLYFLFQYRLRQQIRTQLIRDNIARDLHDDMGSYLSSISILSQNVEKMIEKDPEKAHSSLKKIGETARYVMDTMGDIVWSVNPNYDSIDQIINRMHDFSNELFFNQEVLVNIEARDAVRKLNLSLEKKRDFFLIFKEALNNIYKYADASTVNVHLDYAENKIRLSITDNGKGFDTESLSENRTSGGNGLKNMKARAEKLNGTFKITSQLGSGTQILVEFE</sequence>
<keyword evidence="3" id="KW-0902">Two-component regulatory system</keyword>
<dbReference type="PROSITE" id="PS50109">
    <property type="entry name" value="HIS_KIN"/>
    <property type="match status" value="1"/>
</dbReference>
<protein>
    <submittedName>
        <fullName evidence="6">Sensor histidine kinase</fullName>
    </submittedName>
</protein>
<keyword evidence="2 6" id="KW-0418">Kinase</keyword>
<dbReference type="InterPro" id="IPR013783">
    <property type="entry name" value="Ig-like_fold"/>
</dbReference>